<proteinExistence type="predicted"/>
<keyword evidence="2" id="KW-1185">Reference proteome</keyword>
<dbReference type="EMBL" id="JAYMGO010000006">
    <property type="protein sequence ID" value="KAL1273140.1"/>
    <property type="molecule type" value="Genomic_DNA"/>
</dbReference>
<dbReference type="Proteomes" id="UP001558613">
    <property type="component" value="Unassembled WGS sequence"/>
</dbReference>
<gene>
    <name evidence="1" type="ORF">QQF64_029002</name>
</gene>
<evidence type="ECO:0000313" key="1">
    <source>
        <dbReference type="EMBL" id="KAL1273140.1"/>
    </source>
</evidence>
<name>A0ABR3N877_9TELE</name>
<accession>A0ABR3N877</accession>
<protein>
    <submittedName>
        <fullName evidence="1">Uncharacterized protein</fullName>
    </submittedName>
</protein>
<organism evidence="1 2">
    <name type="scientific">Cirrhinus molitorella</name>
    <name type="common">mud carp</name>
    <dbReference type="NCBI Taxonomy" id="172907"/>
    <lineage>
        <taxon>Eukaryota</taxon>
        <taxon>Metazoa</taxon>
        <taxon>Chordata</taxon>
        <taxon>Craniata</taxon>
        <taxon>Vertebrata</taxon>
        <taxon>Euteleostomi</taxon>
        <taxon>Actinopterygii</taxon>
        <taxon>Neopterygii</taxon>
        <taxon>Teleostei</taxon>
        <taxon>Ostariophysi</taxon>
        <taxon>Cypriniformes</taxon>
        <taxon>Cyprinidae</taxon>
        <taxon>Labeoninae</taxon>
        <taxon>Labeonini</taxon>
        <taxon>Cirrhinus</taxon>
    </lineage>
</organism>
<reference evidence="1 2" key="1">
    <citation type="submission" date="2023-09" db="EMBL/GenBank/DDBJ databases">
        <authorList>
            <person name="Wang M."/>
        </authorList>
    </citation>
    <scope>NUCLEOTIDE SEQUENCE [LARGE SCALE GENOMIC DNA]</scope>
    <source>
        <strain evidence="1">GT-2023</strain>
        <tissue evidence="1">Liver</tissue>
    </source>
</reference>
<comment type="caution">
    <text evidence="1">The sequence shown here is derived from an EMBL/GenBank/DDBJ whole genome shotgun (WGS) entry which is preliminary data.</text>
</comment>
<evidence type="ECO:0000313" key="2">
    <source>
        <dbReference type="Proteomes" id="UP001558613"/>
    </source>
</evidence>
<sequence>MPQLFCPNYKYQHATEQNIASPSTPQHGFLALPSGGLVLKGFIVSGIEWGSLHFVEVRLLSSTQRGLTGLPESEPCALSCRKPPAVHLLCMIQINAPSFRPAAVE</sequence>